<dbReference type="AlphaFoldDB" id="A0A0R3LVG0"/>
<evidence type="ECO:0000313" key="2">
    <source>
        <dbReference type="Proteomes" id="UP000050863"/>
    </source>
</evidence>
<gene>
    <name evidence="1" type="ORF">CQ12_40890</name>
</gene>
<sequence length="98" mass="10791">MSDAERRCDEAIRASAFDNHFAVDDSFARNGERPRNLGKPFSPVEPITGEDLLPSSIQVNLNAVAIVLDFMKPQVPLGALVFNVASWGLMNPRHLDTL</sequence>
<keyword evidence="2" id="KW-1185">Reference proteome</keyword>
<comment type="caution">
    <text evidence="1">The sequence shown here is derived from an EMBL/GenBank/DDBJ whole genome shotgun (WGS) entry which is preliminary data.</text>
</comment>
<protein>
    <submittedName>
        <fullName evidence="1">Uncharacterized protein</fullName>
    </submittedName>
</protein>
<organism evidence="1 2">
    <name type="scientific">Bradyrhizobium jicamae</name>
    <dbReference type="NCBI Taxonomy" id="280332"/>
    <lineage>
        <taxon>Bacteria</taxon>
        <taxon>Pseudomonadati</taxon>
        <taxon>Pseudomonadota</taxon>
        <taxon>Alphaproteobacteria</taxon>
        <taxon>Hyphomicrobiales</taxon>
        <taxon>Nitrobacteraceae</taxon>
        <taxon>Bradyrhizobium</taxon>
    </lineage>
</organism>
<name>A0A0R3LVG0_9BRAD</name>
<evidence type="ECO:0000313" key="1">
    <source>
        <dbReference type="EMBL" id="KRR11739.1"/>
    </source>
</evidence>
<reference evidence="1 2" key="1">
    <citation type="submission" date="2014-03" db="EMBL/GenBank/DDBJ databases">
        <title>Bradyrhizobium valentinum sp. nov., isolated from effective nodules of Lupinus mariae-josephae, a lupine endemic of basic-lime soils in Eastern Spain.</title>
        <authorList>
            <person name="Duran D."/>
            <person name="Rey L."/>
            <person name="Navarro A."/>
            <person name="Busquets A."/>
            <person name="Imperial J."/>
            <person name="Ruiz-Argueso T."/>
        </authorList>
    </citation>
    <scope>NUCLEOTIDE SEQUENCE [LARGE SCALE GENOMIC DNA]</scope>
    <source>
        <strain evidence="1 2">PAC68</strain>
    </source>
</reference>
<dbReference type="RefSeq" id="WP_057834546.1">
    <property type="nucleotide sequence ID" value="NZ_LLXZ01000041.1"/>
</dbReference>
<dbReference type="Proteomes" id="UP000050863">
    <property type="component" value="Unassembled WGS sequence"/>
</dbReference>
<dbReference type="EMBL" id="LLXZ01000041">
    <property type="protein sequence ID" value="KRR11739.1"/>
    <property type="molecule type" value="Genomic_DNA"/>
</dbReference>
<accession>A0A0R3LVG0</accession>
<proteinExistence type="predicted"/>